<sequence>MGRIALCALLCLALCAPALAEETPAPHALSGFVAEGYPVPDVPECDRVDDGYFAGAVLVGDSTAASFELLGVVPELTTIWETGLSPRTAESDHIFEVDNRYVTLSEKLESMQPTKVYLWLGSNGVDTKAAKLVLEDYDRLLNALIPRLPHTLIYLVSLTPVKLVAQEQYANYTNERVDEFNEGLRALAAAHNVYYLHVNHLLRNEKGLLDGEYGAGDGIHLRASAYDLLSAYLYTHAIPDGQEEYP</sequence>
<comment type="caution">
    <text evidence="3">The sequence shown here is derived from an EMBL/GenBank/DDBJ whole genome shotgun (WGS) entry which is preliminary data.</text>
</comment>
<evidence type="ECO:0000313" key="4">
    <source>
        <dbReference type="Proteomes" id="UP000886819"/>
    </source>
</evidence>
<reference evidence="3" key="1">
    <citation type="submission" date="2020-10" db="EMBL/GenBank/DDBJ databases">
        <authorList>
            <person name="Gilroy R."/>
        </authorList>
    </citation>
    <scope>NUCLEOTIDE SEQUENCE</scope>
    <source>
        <strain evidence="3">ChiHile30-977</strain>
    </source>
</reference>
<evidence type="ECO:0000313" key="3">
    <source>
        <dbReference type="EMBL" id="HIQ63295.1"/>
    </source>
</evidence>
<proteinExistence type="predicted"/>
<dbReference type="Proteomes" id="UP000886819">
    <property type="component" value="Unassembled WGS sequence"/>
</dbReference>
<protein>
    <recommendedName>
        <fullName evidence="2">SGNH hydrolase-type esterase domain-containing protein</fullName>
    </recommendedName>
</protein>
<keyword evidence="1" id="KW-0732">Signal</keyword>
<evidence type="ECO:0000259" key="2">
    <source>
        <dbReference type="Pfam" id="PF13472"/>
    </source>
</evidence>
<dbReference type="InterPro" id="IPR013830">
    <property type="entry name" value="SGNH_hydro"/>
</dbReference>
<name>A0A9D0YWS6_9FIRM</name>
<evidence type="ECO:0000256" key="1">
    <source>
        <dbReference type="SAM" id="SignalP"/>
    </source>
</evidence>
<dbReference type="Gene3D" id="3.40.50.1110">
    <property type="entry name" value="SGNH hydrolase"/>
    <property type="match status" value="1"/>
</dbReference>
<dbReference type="InterPro" id="IPR036514">
    <property type="entry name" value="SGNH_hydro_sf"/>
</dbReference>
<dbReference type="Pfam" id="PF13472">
    <property type="entry name" value="Lipase_GDSL_2"/>
    <property type="match status" value="1"/>
</dbReference>
<feature type="domain" description="SGNH hydrolase-type esterase" evidence="2">
    <location>
        <begin position="107"/>
        <end position="227"/>
    </location>
</feature>
<gene>
    <name evidence="3" type="ORF">IAA66_06870</name>
</gene>
<dbReference type="SUPFAM" id="SSF52266">
    <property type="entry name" value="SGNH hydrolase"/>
    <property type="match status" value="1"/>
</dbReference>
<dbReference type="EMBL" id="DVFI01000099">
    <property type="protein sequence ID" value="HIQ63295.1"/>
    <property type="molecule type" value="Genomic_DNA"/>
</dbReference>
<feature type="chain" id="PRO_5039204550" description="SGNH hydrolase-type esterase domain-containing protein" evidence="1">
    <location>
        <begin position="21"/>
        <end position="246"/>
    </location>
</feature>
<dbReference type="AlphaFoldDB" id="A0A9D0YWS6"/>
<feature type="signal peptide" evidence="1">
    <location>
        <begin position="1"/>
        <end position="20"/>
    </location>
</feature>
<accession>A0A9D0YWS6</accession>
<organism evidence="3 4">
    <name type="scientific">Candidatus Avichristensenella intestinipullorum</name>
    <dbReference type="NCBI Taxonomy" id="2840693"/>
    <lineage>
        <taxon>Bacteria</taxon>
        <taxon>Bacillati</taxon>
        <taxon>Bacillota</taxon>
        <taxon>Clostridia</taxon>
        <taxon>Candidatus Avichristensenella</taxon>
    </lineage>
</organism>
<reference evidence="3" key="2">
    <citation type="journal article" date="2021" name="PeerJ">
        <title>Extensive microbial diversity within the chicken gut microbiome revealed by metagenomics and culture.</title>
        <authorList>
            <person name="Gilroy R."/>
            <person name="Ravi A."/>
            <person name="Getino M."/>
            <person name="Pursley I."/>
            <person name="Horton D.L."/>
            <person name="Alikhan N.F."/>
            <person name="Baker D."/>
            <person name="Gharbi K."/>
            <person name="Hall N."/>
            <person name="Watson M."/>
            <person name="Adriaenssens E.M."/>
            <person name="Foster-Nyarko E."/>
            <person name="Jarju S."/>
            <person name="Secka A."/>
            <person name="Antonio M."/>
            <person name="Oren A."/>
            <person name="Chaudhuri R.R."/>
            <person name="La Ragione R."/>
            <person name="Hildebrand F."/>
            <person name="Pallen M.J."/>
        </authorList>
    </citation>
    <scope>NUCLEOTIDE SEQUENCE</scope>
    <source>
        <strain evidence="3">ChiHile30-977</strain>
    </source>
</reference>